<gene>
    <name evidence="10" type="ORF">BJ971_001124</name>
</gene>
<reference evidence="10 11" key="1">
    <citation type="submission" date="2020-08" db="EMBL/GenBank/DDBJ databases">
        <title>Sequencing the genomes of 1000 actinobacteria strains.</title>
        <authorList>
            <person name="Klenk H.-P."/>
        </authorList>
    </citation>
    <scope>NUCLEOTIDE SEQUENCE [LARGE SCALE GENOMIC DNA]</scope>
    <source>
        <strain evidence="10 11">DSM 43149</strain>
    </source>
</reference>
<comment type="pathway">
    <text evidence="1 7">Cofactor biosynthesis; tetrahydrofolate biosynthesis; 5,6,7,8-tetrahydrofolate from 7,8-dihydrofolate: step 1/1.</text>
</comment>
<dbReference type="InterPro" id="IPR001796">
    <property type="entry name" value="DHFR_dom"/>
</dbReference>
<dbReference type="EC" id="1.5.1.3" evidence="3 7"/>
<dbReference type="PROSITE" id="PS00075">
    <property type="entry name" value="DHFR_1"/>
    <property type="match status" value="1"/>
</dbReference>
<dbReference type="GO" id="GO:0006730">
    <property type="term" value="P:one-carbon metabolic process"/>
    <property type="evidence" value="ECO:0007669"/>
    <property type="project" value="UniProtKB-KW"/>
</dbReference>
<dbReference type="Proteomes" id="UP000578112">
    <property type="component" value="Unassembled WGS sequence"/>
</dbReference>
<dbReference type="PRINTS" id="PR00070">
    <property type="entry name" value="DHFR"/>
</dbReference>
<evidence type="ECO:0000259" key="9">
    <source>
        <dbReference type="PROSITE" id="PS51330"/>
    </source>
</evidence>
<dbReference type="GO" id="GO:0046452">
    <property type="term" value="P:dihydrofolate metabolic process"/>
    <property type="evidence" value="ECO:0007669"/>
    <property type="project" value="TreeGrafter"/>
</dbReference>
<dbReference type="GO" id="GO:0046654">
    <property type="term" value="P:tetrahydrofolate biosynthetic process"/>
    <property type="evidence" value="ECO:0007669"/>
    <property type="project" value="UniProtKB-UniPathway"/>
</dbReference>
<evidence type="ECO:0000256" key="1">
    <source>
        <dbReference type="ARBA" id="ARBA00004903"/>
    </source>
</evidence>
<evidence type="ECO:0000313" key="10">
    <source>
        <dbReference type="EMBL" id="MBB4760568.1"/>
    </source>
</evidence>
<protein>
    <recommendedName>
        <fullName evidence="3 7">Dihydrofolate reductase</fullName>
        <ecNumber evidence="3 7">1.5.1.3</ecNumber>
    </recommendedName>
</protein>
<sequence>MTVHLIWAEARGGVIGANGGIPWHLPGEQKIFKERTMGSTVVMGRATWDSLPERFRPLPGRRNVVLTRQPGWRAEGAEVFGSVDDLLKVHDDFWVMGGGAIYAAFLPMAGHIVRTRIDLDVEGDTFAPRLGPEWRVTAGAGAEAPGTGVRYTVEDLTRVPTSGPA</sequence>
<dbReference type="GO" id="GO:0046655">
    <property type="term" value="P:folic acid metabolic process"/>
    <property type="evidence" value="ECO:0007669"/>
    <property type="project" value="TreeGrafter"/>
</dbReference>
<keyword evidence="5 7" id="KW-0521">NADP</keyword>
<proteinExistence type="inferred from homology"/>
<keyword evidence="4 7" id="KW-0554">One-carbon metabolism</keyword>
<comment type="function">
    <text evidence="7">Key enzyme in folate metabolism. Catalyzes an essential reaction for de novo glycine and purine synthesis, and for DNA precursor synthesis.</text>
</comment>
<dbReference type="SUPFAM" id="SSF53597">
    <property type="entry name" value="Dihydrofolate reductase-like"/>
    <property type="match status" value="1"/>
</dbReference>
<dbReference type="RefSeq" id="WP_184990441.1">
    <property type="nucleotide sequence ID" value="NZ_BOMK01000058.1"/>
</dbReference>
<dbReference type="GO" id="GO:0050661">
    <property type="term" value="F:NADP binding"/>
    <property type="evidence" value="ECO:0007669"/>
    <property type="project" value="InterPro"/>
</dbReference>
<accession>A0A7W7MN25</accession>
<evidence type="ECO:0000256" key="2">
    <source>
        <dbReference type="ARBA" id="ARBA00009539"/>
    </source>
</evidence>
<evidence type="ECO:0000256" key="7">
    <source>
        <dbReference type="PIRNR" id="PIRNR000194"/>
    </source>
</evidence>
<keyword evidence="6 7" id="KW-0560">Oxidoreductase</keyword>
<dbReference type="InterPro" id="IPR017925">
    <property type="entry name" value="DHFR_CS"/>
</dbReference>
<comment type="caution">
    <text evidence="10">The sequence shown here is derived from an EMBL/GenBank/DDBJ whole genome shotgun (WGS) entry which is preliminary data.</text>
</comment>
<dbReference type="Gene3D" id="3.40.430.10">
    <property type="entry name" value="Dihydrofolate Reductase, subunit A"/>
    <property type="match status" value="1"/>
</dbReference>
<dbReference type="AlphaFoldDB" id="A0A7W7MN25"/>
<feature type="domain" description="DHFR" evidence="9">
    <location>
        <begin position="2"/>
        <end position="158"/>
    </location>
</feature>
<dbReference type="GO" id="GO:0004146">
    <property type="term" value="F:dihydrofolate reductase activity"/>
    <property type="evidence" value="ECO:0007669"/>
    <property type="project" value="UniProtKB-EC"/>
</dbReference>
<comment type="similarity">
    <text evidence="2 7 8">Belongs to the dihydrofolate reductase family.</text>
</comment>
<dbReference type="EMBL" id="JACHNH010000001">
    <property type="protein sequence ID" value="MBB4760568.1"/>
    <property type="molecule type" value="Genomic_DNA"/>
</dbReference>
<dbReference type="UniPathway" id="UPA00077">
    <property type="reaction ID" value="UER00158"/>
</dbReference>
<evidence type="ECO:0000256" key="6">
    <source>
        <dbReference type="ARBA" id="ARBA00023002"/>
    </source>
</evidence>
<evidence type="ECO:0000256" key="4">
    <source>
        <dbReference type="ARBA" id="ARBA00022563"/>
    </source>
</evidence>
<dbReference type="CDD" id="cd00209">
    <property type="entry name" value="DHFR"/>
    <property type="match status" value="1"/>
</dbReference>
<dbReference type="Pfam" id="PF00186">
    <property type="entry name" value="DHFR_1"/>
    <property type="match status" value="1"/>
</dbReference>
<dbReference type="PROSITE" id="PS51330">
    <property type="entry name" value="DHFR_2"/>
    <property type="match status" value="1"/>
</dbReference>
<dbReference type="InterPro" id="IPR012259">
    <property type="entry name" value="DHFR"/>
</dbReference>
<evidence type="ECO:0000256" key="5">
    <source>
        <dbReference type="ARBA" id="ARBA00022857"/>
    </source>
</evidence>
<name>A0A7W7MN25_9ACTN</name>
<evidence type="ECO:0000256" key="8">
    <source>
        <dbReference type="RuleBase" id="RU004474"/>
    </source>
</evidence>
<evidence type="ECO:0000313" key="11">
    <source>
        <dbReference type="Proteomes" id="UP000578112"/>
    </source>
</evidence>
<dbReference type="GO" id="GO:0005829">
    <property type="term" value="C:cytosol"/>
    <property type="evidence" value="ECO:0007669"/>
    <property type="project" value="TreeGrafter"/>
</dbReference>
<comment type="catalytic activity">
    <reaction evidence="7">
        <text>(6S)-5,6,7,8-tetrahydrofolate + NADP(+) = 7,8-dihydrofolate + NADPH + H(+)</text>
        <dbReference type="Rhea" id="RHEA:15009"/>
        <dbReference type="ChEBI" id="CHEBI:15378"/>
        <dbReference type="ChEBI" id="CHEBI:57451"/>
        <dbReference type="ChEBI" id="CHEBI:57453"/>
        <dbReference type="ChEBI" id="CHEBI:57783"/>
        <dbReference type="ChEBI" id="CHEBI:58349"/>
        <dbReference type="EC" id="1.5.1.3"/>
    </reaction>
</comment>
<keyword evidence="11" id="KW-1185">Reference proteome</keyword>
<dbReference type="PANTHER" id="PTHR48069:SF3">
    <property type="entry name" value="DIHYDROFOLATE REDUCTASE"/>
    <property type="match status" value="1"/>
</dbReference>
<dbReference type="PANTHER" id="PTHR48069">
    <property type="entry name" value="DIHYDROFOLATE REDUCTASE"/>
    <property type="match status" value="1"/>
</dbReference>
<dbReference type="PIRSF" id="PIRSF000194">
    <property type="entry name" value="DHFR"/>
    <property type="match status" value="1"/>
</dbReference>
<organism evidence="10 11">
    <name type="scientific">Actinoplanes digitatis</name>
    <dbReference type="NCBI Taxonomy" id="1868"/>
    <lineage>
        <taxon>Bacteria</taxon>
        <taxon>Bacillati</taxon>
        <taxon>Actinomycetota</taxon>
        <taxon>Actinomycetes</taxon>
        <taxon>Micromonosporales</taxon>
        <taxon>Micromonosporaceae</taxon>
        <taxon>Actinoplanes</taxon>
    </lineage>
</organism>
<dbReference type="InterPro" id="IPR024072">
    <property type="entry name" value="DHFR-like_dom_sf"/>
</dbReference>
<evidence type="ECO:0000256" key="3">
    <source>
        <dbReference type="ARBA" id="ARBA00012856"/>
    </source>
</evidence>